<dbReference type="EMBL" id="VSSQ01000428">
    <property type="protein sequence ID" value="MPL94448.1"/>
    <property type="molecule type" value="Genomic_DNA"/>
</dbReference>
<proteinExistence type="predicted"/>
<dbReference type="AlphaFoldDB" id="A0A644VSV9"/>
<gene>
    <name evidence="1" type="ORF">SDC9_40602</name>
</gene>
<evidence type="ECO:0000313" key="1">
    <source>
        <dbReference type="EMBL" id="MPL94448.1"/>
    </source>
</evidence>
<comment type="caution">
    <text evidence="1">The sequence shown here is derived from an EMBL/GenBank/DDBJ whole genome shotgun (WGS) entry which is preliminary data.</text>
</comment>
<reference evidence="1" key="1">
    <citation type="submission" date="2019-08" db="EMBL/GenBank/DDBJ databases">
        <authorList>
            <person name="Kucharzyk K."/>
            <person name="Murdoch R.W."/>
            <person name="Higgins S."/>
            <person name="Loffler F."/>
        </authorList>
    </citation>
    <scope>NUCLEOTIDE SEQUENCE</scope>
</reference>
<accession>A0A644VSV9</accession>
<sequence>MVIIGLLALILIMVPFSFIGEHEFSGNVSRVAKYPIGKTVFAGESVVDESKIDKYPIVTNIDYLWDRLKVLDFTSVFVSISSGTVPLPVYEFSSSGISDSGDATGFSGPGVLTEENNKLMVKAPDNFVWGYKTPYTIAVKTENGIDIVEDNKTIKSIGENDINNNTVPHKYISGEDVESWFNQSNIGDNLTLDYGLSDFSDNRTLIKPNEIKELFGENVSNYTYNYPSGSPVIVYKVNYKDYAVTDAYTYLGSYPEYNDANRAYNAKQFVKAWNNTVIPPNSSSSGTDINDFAISSDPKAPGGGASHGVCPPARTLRSIALAMGFSLPIGMNGDHDAVNFGVNPGSGIKVNNTLDYPIKIVMWTEGEGTGMVIHAKMIEMIPDDVKVNSSNSSINNTS</sequence>
<name>A0A644VSV9_9ZZZZ</name>
<protein>
    <submittedName>
        <fullName evidence="1">Uncharacterized protein</fullName>
    </submittedName>
</protein>
<organism evidence="1">
    <name type="scientific">bioreactor metagenome</name>
    <dbReference type="NCBI Taxonomy" id="1076179"/>
    <lineage>
        <taxon>unclassified sequences</taxon>
        <taxon>metagenomes</taxon>
        <taxon>ecological metagenomes</taxon>
    </lineage>
</organism>